<organism evidence="1 2">
    <name type="scientific">Metschnikowia aff. pulcherrima</name>
    <dbReference type="NCBI Taxonomy" id="2163413"/>
    <lineage>
        <taxon>Eukaryota</taxon>
        <taxon>Fungi</taxon>
        <taxon>Dikarya</taxon>
        <taxon>Ascomycota</taxon>
        <taxon>Saccharomycotina</taxon>
        <taxon>Pichiomycetes</taxon>
        <taxon>Metschnikowiaceae</taxon>
        <taxon>Metschnikowia</taxon>
    </lineage>
</organism>
<gene>
    <name evidence="1" type="ORF">METSCH_A06450</name>
</gene>
<dbReference type="Proteomes" id="UP000292447">
    <property type="component" value="Chromosome I"/>
</dbReference>
<dbReference type="AlphaFoldDB" id="A0A4V1ADK3"/>
<evidence type="ECO:0000313" key="1">
    <source>
        <dbReference type="EMBL" id="QBM86013.1"/>
    </source>
</evidence>
<dbReference type="EMBL" id="CP034456">
    <property type="protein sequence ID" value="QBM86013.1"/>
    <property type="molecule type" value="Genomic_DNA"/>
</dbReference>
<protein>
    <submittedName>
        <fullName evidence="1">Uncharacterized protein</fullName>
    </submittedName>
</protein>
<proteinExistence type="predicted"/>
<accession>A0A4V1ADK3</accession>
<name>A0A4V1ADK3_9ASCO</name>
<evidence type="ECO:0000313" key="2">
    <source>
        <dbReference type="Proteomes" id="UP000292447"/>
    </source>
</evidence>
<sequence>MKRKLSTIFDASIALDIIGSKRENLNKAQRRPSSYVLENAPILKHNAALIINSIWERKFANEMFMHIDMADAGKFVFMFFLDAQGKEQIGAIREMILLFTETAAIFVSLSINTSLEEDSSSIAYLDSSECKLLARELCLLDPVGGGNYPLNYLMIIDPHLLVRYQVPLKFSHCYGAYQKFGLQLPHLLGLIEEYSSFATTT</sequence>
<reference evidence="2" key="1">
    <citation type="submission" date="2019-03" db="EMBL/GenBank/DDBJ databases">
        <title>Snf2 controls pulcherriminic acid biosynthesis and connects pigmentation and antifungal activity of the yeast Metschnikowia pulcherrima.</title>
        <authorList>
            <person name="Gore-Lloyd D."/>
            <person name="Sumann I."/>
            <person name="Brachmann A.O."/>
            <person name="Schneeberger K."/>
            <person name="Ortiz-Merino R.A."/>
            <person name="Moreno-Beltran M."/>
            <person name="Schlaefli M."/>
            <person name="Kirner P."/>
            <person name="Santos Kron A."/>
            <person name="Wolfe K.H."/>
            <person name="Piel J."/>
            <person name="Ahrens C.H."/>
            <person name="Henk D."/>
            <person name="Freimoser F.M."/>
        </authorList>
    </citation>
    <scope>NUCLEOTIDE SEQUENCE [LARGE SCALE GENOMIC DNA]</scope>
    <source>
        <strain evidence="2">APC 1.2</strain>
    </source>
</reference>
<keyword evidence="2" id="KW-1185">Reference proteome</keyword>